<name>A0AAV5ILU2_9ROSI</name>
<sequence length="61" mass="6586">MNVLLSTESMDLMSASAVSASACGEFSLIGSTALDYFFTTAQPKDCYKSKAKYYSIGLLEE</sequence>
<comment type="caution">
    <text evidence="1">The sequence shown here is derived from an EMBL/GenBank/DDBJ whole genome shotgun (WGS) entry which is preliminary data.</text>
</comment>
<dbReference type="EMBL" id="BPVZ01000019">
    <property type="protein sequence ID" value="GKV02886.1"/>
    <property type="molecule type" value="Genomic_DNA"/>
</dbReference>
<reference evidence="1 2" key="1">
    <citation type="journal article" date="2021" name="Commun. Biol.">
        <title>The genome of Shorea leprosula (Dipterocarpaceae) highlights the ecological relevance of drought in aseasonal tropical rainforests.</title>
        <authorList>
            <person name="Ng K.K.S."/>
            <person name="Kobayashi M.J."/>
            <person name="Fawcett J.A."/>
            <person name="Hatakeyama M."/>
            <person name="Paape T."/>
            <person name="Ng C.H."/>
            <person name="Ang C.C."/>
            <person name="Tnah L.H."/>
            <person name="Lee C.T."/>
            <person name="Nishiyama T."/>
            <person name="Sese J."/>
            <person name="O'Brien M.J."/>
            <person name="Copetti D."/>
            <person name="Mohd Noor M.I."/>
            <person name="Ong R.C."/>
            <person name="Putra M."/>
            <person name="Sireger I.Z."/>
            <person name="Indrioko S."/>
            <person name="Kosugi Y."/>
            <person name="Izuno A."/>
            <person name="Isagi Y."/>
            <person name="Lee S.L."/>
            <person name="Shimizu K.K."/>
        </authorList>
    </citation>
    <scope>NUCLEOTIDE SEQUENCE [LARGE SCALE GENOMIC DNA]</scope>
    <source>
        <strain evidence="1">214</strain>
    </source>
</reference>
<accession>A0AAV5ILU2</accession>
<proteinExistence type="predicted"/>
<dbReference type="Proteomes" id="UP001054252">
    <property type="component" value="Unassembled WGS sequence"/>
</dbReference>
<gene>
    <name evidence="1" type="ORF">SLEP1_g15267</name>
</gene>
<organism evidence="1 2">
    <name type="scientific">Rubroshorea leprosula</name>
    <dbReference type="NCBI Taxonomy" id="152421"/>
    <lineage>
        <taxon>Eukaryota</taxon>
        <taxon>Viridiplantae</taxon>
        <taxon>Streptophyta</taxon>
        <taxon>Embryophyta</taxon>
        <taxon>Tracheophyta</taxon>
        <taxon>Spermatophyta</taxon>
        <taxon>Magnoliopsida</taxon>
        <taxon>eudicotyledons</taxon>
        <taxon>Gunneridae</taxon>
        <taxon>Pentapetalae</taxon>
        <taxon>rosids</taxon>
        <taxon>malvids</taxon>
        <taxon>Malvales</taxon>
        <taxon>Dipterocarpaceae</taxon>
        <taxon>Rubroshorea</taxon>
    </lineage>
</organism>
<protein>
    <submittedName>
        <fullName evidence="1">Uncharacterized protein</fullName>
    </submittedName>
</protein>
<evidence type="ECO:0000313" key="2">
    <source>
        <dbReference type="Proteomes" id="UP001054252"/>
    </source>
</evidence>
<dbReference type="AlphaFoldDB" id="A0AAV5ILU2"/>
<evidence type="ECO:0000313" key="1">
    <source>
        <dbReference type="EMBL" id="GKV02886.1"/>
    </source>
</evidence>
<keyword evidence="2" id="KW-1185">Reference proteome</keyword>